<evidence type="ECO:0000313" key="4">
    <source>
        <dbReference type="EMBL" id="MDR6238362.1"/>
    </source>
</evidence>
<evidence type="ECO:0000256" key="2">
    <source>
        <dbReference type="ARBA" id="ARBA00022840"/>
    </source>
</evidence>
<dbReference type="EC" id="3.1.11.5" evidence="4"/>
<dbReference type="Pfam" id="PF13538">
    <property type="entry name" value="UvrD_C_2"/>
    <property type="match status" value="1"/>
</dbReference>
<proteinExistence type="predicted"/>
<dbReference type="Pfam" id="PF13604">
    <property type="entry name" value="AAA_30"/>
    <property type="match status" value="1"/>
</dbReference>
<protein>
    <submittedName>
        <fullName evidence="4">Exodeoxyribonuclease-5</fullName>
        <ecNumber evidence="4">3.1.11.5</ecNumber>
    </submittedName>
</protein>
<keyword evidence="2" id="KW-0067">ATP-binding</keyword>
<dbReference type="Gene3D" id="3.40.50.300">
    <property type="entry name" value="P-loop containing nucleotide triphosphate hydrolases"/>
    <property type="match status" value="3"/>
</dbReference>
<dbReference type="CDD" id="cd18809">
    <property type="entry name" value="SF1_C_RecD"/>
    <property type="match status" value="1"/>
</dbReference>
<dbReference type="GO" id="GO:0003678">
    <property type="term" value="F:DNA helicase activity"/>
    <property type="evidence" value="ECO:0007669"/>
    <property type="project" value="UniProtKB-ARBA"/>
</dbReference>
<keyword evidence="1" id="KW-0547">Nucleotide-binding</keyword>
<dbReference type="RefSeq" id="WP_309937847.1">
    <property type="nucleotide sequence ID" value="NZ_AP025305.1"/>
</dbReference>
<keyword evidence="5" id="KW-1185">Reference proteome</keyword>
<accession>A0AAE4BSG0</accession>
<dbReference type="CDD" id="cd17933">
    <property type="entry name" value="DEXSc_RecD-like"/>
    <property type="match status" value="1"/>
</dbReference>
<organism evidence="4 5">
    <name type="scientific">Aureibacter tunicatorum</name>
    <dbReference type="NCBI Taxonomy" id="866807"/>
    <lineage>
        <taxon>Bacteria</taxon>
        <taxon>Pseudomonadati</taxon>
        <taxon>Bacteroidota</taxon>
        <taxon>Cytophagia</taxon>
        <taxon>Cytophagales</taxon>
        <taxon>Persicobacteraceae</taxon>
        <taxon>Aureibacter</taxon>
    </lineage>
</organism>
<dbReference type="InterPro" id="IPR050534">
    <property type="entry name" value="Coronavir_polyprotein_1ab"/>
</dbReference>
<dbReference type="AlphaFoldDB" id="A0AAE4BSG0"/>
<evidence type="ECO:0000313" key="5">
    <source>
        <dbReference type="Proteomes" id="UP001185092"/>
    </source>
</evidence>
<dbReference type="SUPFAM" id="SSF52540">
    <property type="entry name" value="P-loop containing nucleoside triphosphate hydrolases"/>
    <property type="match status" value="1"/>
</dbReference>
<dbReference type="EMBL" id="JAVDQD010000001">
    <property type="protein sequence ID" value="MDR6238362.1"/>
    <property type="molecule type" value="Genomic_DNA"/>
</dbReference>
<dbReference type="GO" id="GO:0008854">
    <property type="term" value="F:exodeoxyribonuclease V activity"/>
    <property type="evidence" value="ECO:0007669"/>
    <property type="project" value="UniProtKB-EC"/>
</dbReference>
<name>A0AAE4BSG0_9BACT</name>
<dbReference type="PANTHER" id="PTHR43788">
    <property type="entry name" value="DNA2/NAM7 HELICASE FAMILY MEMBER"/>
    <property type="match status" value="1"/>
</dbReference>
<dbReference type="InterPro" id="IPR027785">
    <property type="entry name" value="UvrD-like_helicase_C"/>
</dbReference>
<dbReference type="Proteomes" id="UP001185092">
    <property type="component" value="Unassembled WGS sequence"/>
</dbReference>
<evidence type="ECO:0000256" key="1">
    <source>
        <dbReference type="ARBA" id="ARBA00022741"/>
    </source>
</evidence>
<comment type="caution">
    <text evidence="4">The sequence shown here is derived from an EMBL/GenBank/DDBJ whole genome shotgun (WGS) entry which is preliminary data.</text>
</comment>
<sequence length="470" mass="53887">MAKVSQALLRAFPHKPTQGQSELFDLFDDFLDNSKTRDEKKTMLIKGYAGTGKTSVITSLVKVLPMFNYRFVLMAPTGRAAKVMSNYSRRRAFTIHKIIYKLTSDPDTGDLKFKKQKNYSVRTVFIVDEASMIGDEASNGARGLLHDLSKFVFADKSNRLVLIGDSAQLPPVKLNHSPALDNEYLQRSFDMDLMDIQLTEVVRQAEESGILHNATHLREEMVQLSPHVKMSTSGFKDVYRMRSNKLEDGLVYAYEKFGVENACIICRSNREAVRYNQYIRAKIHEYHEELETGDNLMIVRNNYSWLDEDSVAGFLANGDFVKIKSILDFEEKHGLRFAWLELKLLDYDSHPPVEAAVILDTLHSNAPCLSAEEARNLYYSVCDEHAGISDKKARKKAIQEDPYLNALQVKYAYALTCHKAQGGQWDAVFVDQGFLTMDRVDEDFYRWFYTAITRAKEELFLLNFNDIFFN</sequence>
<dbReference type="Gene3D" id="2.30.30.940">
    <property type="match status" value="1"/>
</dbReference>
<evidence type="ECO:0000259" key="3">
    <source>
        <dbReference type="Pfam" id="PF13538"/>
    </source>
</evidence>
<reference evidence="4" key="1">
    <citation type="submission" date="2023-07" db="EMBL/GenBank/DDBJ databases">
        <title>Genomic Encyclopedia of Type Strains, Phase IV (KMG-IV): sequencing the most valuable type-strain genomes for metagenomic binning, comparative biology and taxonomic classification.</title>
        <authorList>
            <person name="Goeker M."/>
        </authorList>
    </citation>
    <scope>NUCLEOTIDE SEQUENCE</scope>
    <source>
        <strain evidence="4">DSM 26174</strain>
    </source>
</reference>
<keyword evidence="4" id="KW-0378">Hydrolase</keyword>
<dbReference type="PANTHER" id="PTHR43788:SF6">
    <property type="entry name" value="DNA HELICASE B"/>
    <property type="match status" value="1"/>
</dbReference>
<dbReference type="GO" id="GO:0005524">
    <property type="term" value="F:ATP binding"/>
    <property type="evidence" value="ECO:0007669"/>
    <property type="project" value="UniProtKB-KW"/>
</dbReference>
<gene>
    <name evidence="4" type="ORF">HNQ88_001338</name>
</gene>
<feature type="domain" description="UvrD-like helicase C-terminal" evidence="3">
    <location>
        <begin position="411"/>
        <end position="461"/>
    </location>
</feature>
<dbReference type="InterPro" id="IPR027417">
    <property type="entry name" value="P-loop_NTPase"/>
</dbReference>